<feature type="non-terminal residue" evidence="2">
    <location>
        <position position="101"/>
    </location>
</feature>
<evidence type="ECO:0000313" key="3">
    <source>
        <dbReference type="Proteomes" id="UP000019335"/>
    </source>
</evidence>
<protein>
    <submittedName>
        <fullName evidence="2">Uncharacterized protein</fullName>
    </submittedName>
</protein>
<accession>W7TFD7</accession>
<proteinExistence type="predicted"/>
<keyword evidence="1" id="KW-0175">Coiled coil</keyword>
<evidence type="ECO:0000256" key="1">
    <source>
        <dbReference type="SAM" id="Coils"/>
    </source>
</evidence>
<dbReference type="Proteomes" id="UP000019335">
    <property type="component" value="Chromosome 12"/>
</dbReference>
<organism evidence="2 3">
    <name type="scientific">Nannochloropsis gaditana</name>
    <dbReference type="NCBI Taxonomy" id="72520"/>
    <lineage>
        <taxon>Eukaryota</taxon>
        <taxon>Sar</taxon>
        <taxon>Stramenopiles</taxon>
        <taxon>Ochrophyta</taxon>
        <taxon>Eustigmatophyceae</taxon>
        <taxon>Eustigmatales</taxon>
        <taxon>Monodopsidaceae</taxon>
        <taxon>Nannochloropsis</taxon>
    </lineage>
</organism>
<dbReference type="EMBL" id="AZIL01001083">
    <property type="protein sequence ID" value="EWM24867.1"/>
    <property type="molecule type" value="Genomic_DNA"/>
</dbReference>
<feature type="coiled-coil region" evidence="1">
    <location>
        <begin position="26"/>
        <end position="53"/>
    </location>
</feature>
<dbReference type="AlphaFoldDB" id="W7TFD7"/>
<sequence length="101" mass="10993">MSLLQEEALKALKLVKADLDATKRVKQQLVAAVENKDAELATLQGQVDALKLEVQFLSSMGKEGGAALGAPSEEENALHQRLEALEKEKSEWILDRGSLHA</sequence>
<name>W7TFD7_9STRA</name>
<evidence type="ECO:0000313" key="2">
    <source>
        <dbReference type="EMBL" id="EWM24867.1"/>
    </source>
</evidence>
<keyword evidence="3" id="KW-1185">Reference proteome</keyword>
<reference evidence="2 3" key="1">
    <citation type="journal article" date="2014" name="Mol. Plant">
        <title>Chromosome Scale Genome Assembly and Transcriptome Profiling of Nannochloropsis gaditana in Nitrogen Depletion.</title>
        <authorList>
            <person name="Corteggiani Carpinelli E."/>
            <person name="Telatin A."/>
            <person name="Vitulo N."/>
            <person name="Forcato C."/>
            <person name="D'Angelo M."/>
            <person name="Schiavon R."/>
            <person name="Vezzi A."/>
            <person name="Giacometti G.M."/>
            <person name="Morosinotto T."/>
            <person name="Valle G."/>
        </authorList>
    </citation>
    <scope>NUCLEOTIDE SEQUENCE [LARGE SCALE GENOMIC DNA]</scope>
    <source>
        <strain evidence="2 3">B-31</strain>
    </source>
</reference>
<gene>
    <name evidence="2" type="ORF">Naga_101105g1</name>
</gene>
<comment type="caution">
    <text evidence="2">The sequence shown here is derived from an EMBL/GenBank/DDBJ whole genome shotgun (WGS) entry which is preliminary data.</text>
</comment>